<protein>
    <submittedName>
        <fullName evidence="1">Unannotated protein</fullName>
    </submittedName>
</protein>
<evidence type="ECO:0000313" key="1">
    <source>
        <dbReference type="EMBL" id="CAB4621827.1"/>
    </source>
</evidence>
<name>A0A6J6IC51_9ZZZZ</name>
<accession>A0A6J6IC51</accession>
<gene>
    <name evidence="1" type="ORF">UFOPK1827_02041</name>
</gene>
<sequence length="93" mass="10125">MISLAEASAMGVDGILELVSPTSYVFVKADEQISAVVVHPNRLSELVEREQDLLDLALIRERLANDSGVRVPLDEVITGLGFTREDLESDSAE</sequence>
<proteinExistence type="predicted"/>
<organism evidence="1">
    <name type="scientific">freshwater metagenome</name>
    <dbReference type="NCBI Taxonomy" id="449393"/>
    <lineage>
        <taxon>unclassified sequences</taxon>
        <taxon>metagenomes</taxon>
        <taxon>ecological metagenomes</taxon>
    </lineage>
</organism>
<dbReference type="AlphaFoldDB" id="A0A6J6IC51"/>
<reference evidence="1" key="1">
    <citation type="submission" date="2020-05" db="EMBL/GenBank/DDBJ databases">
        <authorList>
            <person name="Chiriac C."/>
            <person name="Salcher M."/>
            <person name="Ghai R."/>
            <person name="Kavagutti S V."/>
        </authorList>
    </citation>
    <scope>NUCLEOTIDE SEQUENCE</scope>
</reference>
<dbReference type="EMBL" id="CAEZUO010000173">
    <property type="protein sequence ID" value="CAB4621827.1"/>
    <property type="molecule type" value="Genomic_DNA"/>
</dbReference>